<protein>
    <recommendedName>
        <fullName evidence="2">Mutator-like transposase domain-containing protein</fullName>
    </recommendedName>
</protein>
<organism evidence="3 4">
    <name type="scientific">Habropoda laboriosa</name>
    <dbReference type="NCBI Taxonomy" id="597456"/>
    <lineage>
        <taxon>Eukaryota</taxon>
        <taxon>Metazoa</taxon>
        <taxon>Ecdysozoa</taxon>
        <taxon>Arthropoda</taxon>
        <taxon>Hexapoda</taxon>
        <taxon>Insecta</taxon>
        <taxon>Pterygota</taxon>
        <taxon>Neoptera</taxon>
        <taxon>Endopterygota</taxon>
        <taxon>Hymenoptera</taxon>
        <taxon>Apocrita</taxon>
        <taxon>Aculeata</taxon>
        <taxon>Apoidea</taxon>
        <taxon>Anthophila</taxon>
        <taxon>Apidae</taxon>
        <taxon>Habropoda</taxon>
    </lineage>
</organism>
<dbReference type="AlphaFoldDB" id="A0A0L7QKL5"/>
<evidence type="ECO:0000313" key="4">
    <source>
        <dbReference type="Proteomes" id="UP000053825"/>
    </source>
</evidence>
<dbReference type="PANTHER" id="PTHR33309">
    <property type="entry name" value="KERATIN, ULTRA HIGH-SULFUR MATRIX PROTEIN-LIKE"/>
    <property type="match status" value="1"/>
</dbReference>
<keyword evidence="4" id="KW-1185">Reference proteome</keyword>
<name>A0A0L7QKL5_9HYME</name>
<sequence>MSDKVYRSKKGTKKKTWSSQRSKITNRQVLNRYSIERESESVSTSAKKLKLSKDECNVEVNVLFGYRLINFLTIFSALSENLVCKRCGRNVTFTEASQRGLGFKLVISCEKCEKIYVNSCPLINNAYEVNRRIIFAMRLLGIGLNGIIKFCAIMDLPRPIFQTTYDCIINNILVVTEAVRMKSIRKAAEDEKKLSTEKGQTNGITVSGDGSWRKRGFSLLYGLITLIGWSTKKVVDVIVKSKYCKSCEFWKKKENTAEYKEWAESHVEQCQANHEGSAGKMEVDAVVELFSRSEDLHNVKYVNYIGDGDSKTFKGIVDAGPYNDISVCKKECIDHVQKRMGSRLRILKKNTKGLGGKGKLTGKLIDELTIYYGLAIRRNPDSIEKMRNEIWATVYHKLSTDQVPQHYKCPVGVDSWCSWQRAKVLDSLHEYQHKTPLSQDIFNAIKPIYEDLSRDDLLNRCLGGFTQNSNESFNATVWSIAPKTLSSGTKIVEIAANIATVIFNDGFQSVMEIMQVLELTVGHQCYNFCVEADARRVRFAERALTGAAKDAHRTSKSSRKEEQEENIAIEGQLYGAGIAD</sequence>
<dbReference type="Pfam" id="PF20700">
    <property type="entry name" value="Mutator"/>
    <property type="match status" value="1"/>
</dbReference>
<evidence type="ECO:0000313" key="3">
    <source>
        <dbReference type="EMBL" id="KOC59095.1"/>
    </source>
</evidence>
<proteinExistence type="predicted"/>
<gene>
    <name evidence="3" type="ORF">WH47_10921</name>
</gene>
<accession>A0A0L7QKL5</accession>
<dbReference type="InterPro" id="IPR049012">
    <property type="entry name" value="Mutator_transp_dom"/>
</dbReference>
<dbReference type="EMBL" id="KQ414945">
    <property type="protein sequence ID" value="KOC59095.1"/>
    <property type="molecule type" value="Genomic_DNA"/>
</dbReference>
<dbReference type="Proteomes" id="UP000053825">
    <property type="component" value="Unassembled WGS sequence"/>
</dbReference>
<evidence type="ECO:0000259" key="2">
    <source>
        <dbReference type="Pfam" id="PF20700"/>
    </source>
</evidence>
<evidence type="ECO:0000256" key="1">
    <source>
        <dbReference type="SAM" id="MobiDB-lite"/>
    </source>
</evidence>
<feature type="domain" description="Mutator-like transposase" evidence="2">
    <location>
        <begin position="65"/>
        <end position="417"/>
    </location>
</feature>
<reference evidence="3 4" key="1">
    <citation type="submission" date="2015-07" db="EMBL/GenBank/DDBJ databases">
        <title>The genome of Habropoda laboriosa.</title>
        <authorList>
            <person name="Pan H."/>
            <person name="Kapheim K."/>
        </authorList>
    </citation>
    <scope>NUCLEOTIDE SEQUENCE [LARGE SCALE GENOMIC DNA]</scope>
    <source>
        <strain evidence="3">0110345459</strain>
    </source>
</reference>
<dbReference type="OrthoDB" id="10060618at2759"/>
<feature type="region of interest" description="Disordered" evidence="1">
    <location>
        <begin position="1"/>
        <end position="21"/>
    </location>
</feature>
<feature type="compositionally biased region" description="Basic residues" evidence="1">
    <location>
        <begin position="7"/>
        <end position="16"/>
    </location>
</feature>
<dbReference type="PANTHER" id="PTHR33309:SF3">
    <property type="entry name" value="CCHC-TYPE DOMAIN-CONTAINING PROTEIN"/>
    <property type="match status" value="1"/>
</dbReference>